<keyword evidence="4" id="KW-0493">Microtubule</keyword>
<dbReference type="Proteomes" id="UP001158576">
    <property type="component" value="Chromosome PAR"/>
</dbReference>
<evidence type="ECO:0000256" key="3">
    <source>
        <dbReference type="ARBA" id="ARBA00022553"/>
    </source>
</evidence>
<gene>
    <name evidence="9" type="ORF">OKIOD_LOCUS3004</name>
</gene>
<keyword evidence="10" id="KW-1185">Reference proteome</keyword>
<comment type="similarity">
    <text evidence="6">Belongs to the CSTPP1 family.</text>
</comment>
<keyword evidence="2" id="KW-0963">Cytoplasm</keyword>
<evidence type="ECO:0000256" key="2">
    <source>
        <dbReference type="ARBA" id="ARBA00022490"/>
    </source>
</evidence>
<dbReference type="PANTHER" id="PTHR34252">
    <property type="entry name" value="UPF0705 PROTEIN C11ORF49"/>
    <property type="match status" value="1"/>
</dbReference>
<dbReference type="InterPro" id="IPR038968">
    <property type="entry name" value="CSTPP1"/>
</dbReference>
<proteinExistence type="inferred from homology"/>
<evidence type="ECO:0000256" key="7">
    <source>
        <dbReference type="ARBA" id="ARBA00033769"/>
    </source>
</evidence>
<evidence type="ECO:0000256" key="1">
    <source>
        <dbReference type="ARBA" id="ARBA00004607"/>
    </source>
</evidence>
<evidence type="ECO:0000256" key="5">
    <source>
        <dbReference type="ARBA" id="ARBA00023212"/>
    </source>
</evidence>
<organism evidence="9 10">
    <name type="scientific">Oikopleura dioica</name>
    <name type="common">Tunicate</name>
    <dbReference type="NCBI Taxonomy" id="34765"/>
    <lineage>
        <taxon>Eukaryota</taxon>
        <taxon>Metazoa</taxon>
        <taxon>Chordata</taxon>
        <taxon>Tunicata</taxon>
        <taxon>Appendicularia</taxon>
        <taxon>Copelata</taxon>
        <taxon>Oikopleuridae</taxon>
        <taxon>Oikopleura</taxon>
    </lineage>
</organism>
<comment type="subcellular location">
    <subcellularLocation>
        <location evidence="1">Cytoplasm</location>
        <location evidence="1">Cytoskeleton</location>
        <location evidence="1">Microtubule organizing center</location>
        <location evidence="1">Centrosome</location>
        <location evidence="1">Centriolar satellite</location>
    </subcellularLocation>
</comment>
<evidence type="ECO:0000313" key="10">
    <source>
        <dbReference type="Proteomes" id="UP001158576"/>
    </source>
</evidence>
<keyword evidence="3" id="KW-0597">Phosphoprotein</keyword>
<evidence type="ECO:0000256" key="4">
    <source>
        <dbReference type="ARBA" id="ARBA00022701"/>
    </source>
</evidence>
<keyword evidence="5" id="KW-0206">Cytoskeleton</keyword>
<evidence type="ECO:0000256" key="8">
    <source>
        <dbReference type="ARBA" id="ARBA00045673"/>
    </source>
</evidence>
<evidence type="ECO:0000313" key="9">
    <source>
        <dbReference type="EMBL" id="CAG5087058.1"/>
    </source>
</evidence>
<sequence>MPYLNEQGVPEYMQDALNQILQIRIRRQMPVTKYPTSPKEPINIAQFLGNYCKSVANGTHLFKREFEFITLTSRNRLQFLRLLEKSFAVGLGDETLGIADFHSLVELLCPDFPEAICHDVYEIIKDEEKTLEKILVHLRFRLLFLEFVDRAKEKFSDPEVTLEKILDDLSVVAGTLRDNFLPSPKIYSLKEHVPNLKTEGASRAWELFAILSKDPKVISLIDSLEFDSV</sequence>
<dbReference type="PANTHER" id="PTHR34252:SF1">
    <property type="entry name" value="CENTRIOLAR SATELLITE-ASSOCIATED TUBULIN POLYGLUTAMYLASE COMPLEX REGULATOR 1"/>
    <property type="match status" value="1"/>
</dbReference>
<accession>A0ABN7S0E8</accession>
<dbReference type="EMBL" id="OU015568">
    <property type="protein sequence ID" value="CAG5087058.1"/>
    <property type="molecule type" value="Genomic_DNA"/>
</dbReference>
<comment type="function">
    <text evidence="8">Regulator of the tubulin polyglutamylase complex (TPGC) that controls cytoskeletal organization, nuclear shape, and cilium disassembly by balancing microtubule and actin assembly. Regulates the assembly and stability of the TPGC and thereby modulates polyglutamylation of the microtubule, which antagonizes MAP4 binding.</text>
</comment>
<protein>
    <recommendedName>
        <fullName evidence="7">Centriolar satellite-associated tubulin polyglutamylase complex regulator 1</fullName>
    </recommendedName>
</protein>
<reference evidence="9 10" key="1">
    <citation type="submission" date="2021-04" db="EMBL/GenBank/DDBJ databases">
        <authorList>
            <person name="Bliznina A."/>
        </authorList>
    </citation>
    <scope>NUCLEOTIDE SEQUENCE [LARGE SCALE GENOMIC DNA]</scope>
</reference>
<evidence type="ECO:0000256" key="6">
    <source>
        <dbReference type="ARBA" id="ARBA00033750"/>
    </source>
</evidence>
<name>A0ABN7S0E8_OIKDI</name>